<name>A0A9X2P609_9BACT</name>
<dbReference type="AlphaFoldDB" id="A0A9X2P609"/>
<accession>A0A9X2P609</accession>
<keyword evidence="1" id="KW-0812">Transmembrane</keyword>
<protein>
    <submittedName>
        <fullName evidence="2">Uncharacterized protein</fullName>
    </submittedName>
</protein>
<keyword evidence="1" id="KW-0472">Membrane</keyword>
<keyword evidence="3" id="KW-1185">Reference proteome</keyword>
<comment type="caution">
    <text evidence="2">The sequence shown here is derived from an EMBL/GenBank/DDBJ whole genome shotgun (WGS) entry which is preliminary data.</text>
</comment>
<keyword evidence="1" id="KW-1133">Transmembrane helix</keyword>
<evidence type="ECO:0000313" key="3">
    <source>
        <dbReference type="Proteomes" id="UP001142175"/>
    </source>
</evidence>
<dbReference type="RefSeq" id="WP_258424627.1">
    <property type="nucleotide sequence ID" value="NZ_JANSUY010000019.1"/>
</dbReference>
<evidence type="ECO:0000256" key="1">
    <source>
        <dbReference type="SAM" id="Phobius"/>
    </source>
</evidence>
<gene>
    <name evidence="2" type="ORF">NU887_17230</name>
</gene>
<feature type="transmembrane region" description="Helical" evidence="1">
    <location>
        <begin position="29"/>
        <end position="50"/>
    </location>
</feature>
<organism evidence="2 3">
    <name type="scientific">Aquiflexum gelatinilyticum</name>
    <dbReference type="NCBI Taxonomy" id="2961943"/>
    <lineage>
        <taxon>Bacteria</taxon>
        <taxon>Pseudomonadati</taxon>
        <taxon>Bacteroidota</taxon>
        <taxon>Cytophagia</taxon>
        <taxon>Cytophagales</taxon>
        <taxon>Cyclobacteriaceae</taxon>
        <taxon>Aquiflexum</taxon>
    </lineage>
</organism>
<dbReference type="Proteomes" id="UP001142175">
    <property type="component" value="Unassembled WGS sequence"/>
</dbReference>
<sequence length="288" mass="32564">MTQYFQNIGEEPSPKPQERHYSIFGLDRLALRKAMILLVFVLFISTGVFAQDNSGIGPSYFRGNISVTNNGLSLIPAFSLGRPAAIFEMSMGGERLSFDPELRFALDGKPWSFVFWWRYKIVKSGKFNLHVGAHPAFIFTTTMEPDANGQMVETTKTQRFFAAEISPSYTISPKTKLSFLYLAGRSLGKVPYSLNQFVTIGPSFTNIPISQKYFFNARPQVFYLKMNEKDGFFASSSMVIGRKNFPISLGGIVSKVIVSEIEVDNWIWNISLIYSFNNEFVKRSNPLL</sequence>
<reference evidence="2" key="1">
    <citation type="submission" date="2022-08" db="EMBL/GenBank/DDBJ databases">
        <authorList>
            <person name="Zhang D."/>
        </authorList>
    </citation>
    <scope>NUCLEOTIDE SEQUENCE</scope>
    <source>
        <strain evidence="2">XJ19-11</strain>
    </source>
</reference>
<proteinExistence type="predicted"/>
<evidence type="ECO:0000313" key="2">
    <source>
        <dbReference type="EMBL" id="MCR9016781.1"/>
    </source>
</evidence>
<dbReference type="EMBL" id="JANSUY010000019">
    <property type="protein sequence ID" value="MCR9016781.1"/>
    <property type="molecule type" value="Genomic_DNA"/>
</dbReference>